<dbReference type="Proteomes" id="UP000663193">
    <property type="component" value="Chromosome 9"/>
</dbReference>
<dbReference type="VEuPathDB" id="FungiDB:JI435_304770"/>
<proteinExistence type="predicted"/>
<evidence type="ECO:0000313" key="2">
    <source>
        <dbReference type="Proteomes" id="UP000663193"/>
    </source>
</evidence>
<gene>
    <name evidence="1" type="ORF">JI435_304770</name>
</gene>
<evidence type="ECO:0000313" key="1">
    <source>
        <dbReference type="EMBL" id="QRC99323.1"/>
    </source>
</evidence>
<dbReference type="AlphaFoldDB" id="A0A7U2F5X4"/>
<evidence type="ECO:0008006" key="3">
    <source>
        <dbReference type="Google" id="ProtNLM"/>
    </source>
</evidence>
<protein>
    <recommendedName>
        <fullName evidence="3">F-box domain-containing protein</fullName>
    </recommendedName>
</protein>
<dbReference type="EMBL" id="CP069031">
    <property type="protein sequence ID" value="QRC99323.1"/>
    <property type="molecule type" value="Genomic_DNA"/>
</dbReference>
<keyword evidence="2" id="KW-1185">Reference proteome</keyword>
<accession>A0A7U2F5X4</accession>
<organism evidence="1 2">
    <name type="scientific">Phaeosphaeria nodorum (strain SN15 / ATCC MYA-4574 / FGSC 10173)</name>
    <name type="common">Glume blotch fungus</name>
    <name type="synonym">Parastagonospora nodorum</name>
    <dbReference type="NCBI Taxonomy" id="321614"/>
    <lineage>
        <taxon>Eukaryota</taxon>
        <taxon>Fungi</taxon>
        <taxon>Dikarya</taxon>
        <taxon>Ascomycota</taxon>
        <taxon>Pezizomycotina</taxon>
        <taxon>Dothideomycetes</taxon>
        <taxon>Pleosporomycetidae</taxon>
        <taxon>Pleosporales</taxon>
        <taxon>Pleosporineae</taxon>
        <taxon>Phaeosphaeriaceae</taxon>
        <taxon>Parastagonospora</taxon>
    </lineage>
</organism>
<dbReference type="OrthoDB" id="3715018at2759"/>
<sequence>MANAARQPISISEPVAQSHATLAPPWYPEQYPNATLLGLPAELRLLIYGLFSDSKMVHVQSPRASAYTWIPCKGKRYSLAPAAPLGFWGLAATAKSVRAEMQDLFLEECVFSIQPSDVVGWLR</sequence>
<reference evidence="2" key="1">
    <citation type="journal article" date="2021" name="BMC Genomics">
        <title>Chromosome-level genome assembly and manually-curated proteome of model necrotroph Parastagonospora nodorum Sn15 reveals a genome-wide trove of candidate effector homologs, and redundancy of virulence-related functions within an accessory chromosome.</title>
        <authorList>
            <person name="Bertazzoni S."/>
            <person name="Jones D.A.B."/>
            <person name="Phan H.T."/>
            <person name="Tan K.-C."/>
            <person name="Hane J.K."/>
        </authorList>
    </citation>
    <scope>NUCLEOTIDE SEQUENCE [LARGE SCALE GENOMIC DNA]</scope>
    <source>
        <strain evidence="2">SN15 / ATCC MYA-4574 / FGSC 10173)</strain>
    </source>
</reference>
<name>A0A7U2F5X4_PHANO</name>